<protein>
    <submittedName>
        <fullName evidence="2">Uncharacterized protein</fullName>
    </submittedName>
</protein>
<dbReference type="InterPro" id="IPR043993">
    <property type="entry name" value="T4SS_pilin"/>
</dbReference>
<feature type="transmembrane region" description="Helical" evidence="1">
    <location>
        <begin position="26"/>
        <end position="51"/>
    </location>
</feature>
<dbReference type="AlphaFoldDB" id="A0A1F4UGZ9"/>
<name>A0A1F4UGZ9_9BACT</name>
<keyword evidence="1" id="KW-1133">Transmembrane helix</keyword>
<keyword evidence="1" id="KW-0472">Membrane</keyword>
<sequence length="90" mass="9797">MFVDISNIQGVNDIELAQFVIDLINWFIGLAAVLSVVMIISSGFQYIFSFGDPKKIGKATSSLIFALVGLVLVFLAPTVIQFVLNNFLGI</sequence>
<evidence type="ECO:0000256" key="1">
    <source>
        <dbReference type="SAM" id="Phobius"/>
    </source>
</evidence>
<dbReference type="Pfam" id="PF18895">
    <property type="entry name" value="T4SS_pilin"/>
    <property type="match status" value="1"/>
</dbReference>
<proteinExistence type="predicted"/>
<evidence type="ECO:0000313" key="2">
    <source>
        <dbReference type="EMBL" id="OGC44255.1"/>
    </source>
</evidence>
<gene>
    <name evidence="2" type="ORF">A3J98_01370</name>
</gene>
<accession>A0A1F4UGZ9</accession>
<evidence type="ECO:0000313" key="3">
    <source>
        <dbReference type="Proteomes" id="UP000178631"/>
    </source>
</evidence>
<keyword evidence="1" id="KW-0812">Transmembrane</keyword>
<dbReference type="Proteomes" id="UP000178631">
    <property type="component" value="Unassembled WGS sequence"/>
</dbReference>
<comment type="caution">
    <text evidence="2">The sequence shown here is derived from an EMBL/GenBank/DDBJ whole genome shotgun (WGS) entry which is preliminary data.</text>
</comment>
<feature type="transmembrane region" description="Helical" evidence="1">
    <location>
        <begin position="63"/>
        <end position="84"/>
    </location>
</feature>
<organism evidence="2 3">
    <name type="scientific">candidate division WS6 bacterium RIFOXYC1_FULL_33_10</name>
    <dbReference type="NCBI Taxonomy" id="1802606"/>
    <lineage>
        <taxon>Bacteria</taxon>
        <taxon>Candidatus Dojkabacteria</taxon>
    </lineage>
</organism>
<reference evidence="2 3" key="1">
    <citation type="journal article" date="2016" name="Nat. Commun.">
        <title>Thousands of microbial genomes shed light on interconnected biogeochemical processes in an aquifer system.</title>
        <authorList>
            <person name="Anantharaman K."/>
            <person name="Brown C.T."/>
            <person name="Hug L.A."/>
            <person name="Sharon I."/>
            <person name="Castelle C.J."/>
            <person name="Probst A.J."/>
            <person name="Thomas B.C."/>
            <person name="Singh A."/>
            <person name="Wilkins M.J."/>
            <person name="Karaoz U."/>
            <person name="Brodie E.L."/>
            <person name="Williams K.H."/>
            <person name="Hubbard S.S."/>
            <person name="Banfield J.F."/>
        </authorList>
    </citation>
    <scope>NUCLEOTIDE SEQUENCE [LARGE SCALE GENOMIC DNA]</scope>
</reference>
<dbReference type="EMBL" id="MEUP01000138">
    <property type="protein sequence ID" value="OGC44255.1"/>
    <property type="molecule type" value="Genomic_DNA"/>
</dbReference>